<name>A0A8B6C2H9_MYTGA</name>
<feature type="non-terminal residue" evidence="2">
    <location>
        <position position="1"/>
    </location>
</feature>
<dbReference type="EMBL" id="UYJE01001073">
    <property type="protein sequence ID" value="VDH98967.1"/>
    <property type="molecule type" value="Genomic_DNA"/>
</dbReference>
<keyword evidence="3" id="KW-1185">Reference proteome</keyword>
<comment type="caution">
    <text evidence="2">The sequence shown here is derived from an EMBL/GenBank/DDBJ whole genome shotgun (WGS) entry which is preliminary data.</text>
</comment>
<evidence type="ECO:0000313" key="2">
    <source>
        <dbReference type="EMBL" id="VDH98967.1"/>
    </source>
</evidence>
<evidence type="ECO:0000256" key="1">
    <source>
        <dbReference type="SAM" id="MobiDB-lite"/>
    </source>
</evidence>
<proteinExistence type="predicted"/>
<protein>
    <submittedName>
        <fullName evidence="2">Uncharacterized protein</fullName>
    </submittedName>
</protein>
<dbReference type="Proteomes" id="UP000596742">
    <property type="component" value="Unassembled WGS sequence"/>
</dbReference>
<reference evidence="2" key="1">
    <citation type="submission" date="2018-11" db="EMBL/GenBank/DDBJ databases">
        <authorList>
            <person name="Alioto T."/>
            <person name="Alioto T."/>
        </authorList>
    </citation>
    <scope>NUCLEOTIDE SEQUENCE</scope>
</reference>
<feature type="region of interest" description="Disordered" evidence="1">
    <location>
        <begin position="205"/>
        <end position="225"/>
    </location>
</feature>
<accession>A0A8B6C2H9</accession>
<sequence>HPLHLHCLQNLFDADVYLASTNMHANILIYLMLFIYDFSAGMTEFPCKYPCPWRNKTFIVYQDGDTFLTWKFDNDGETSMFGPIRYLCHQITERFLIMRVAGNDFFRCVSIFYDIGSPLKFPFQYKDKYLKNQIGDIKDVCEACVPPMHIYEAVVSGSPPTSPAVNSLPCDMPSTCTRTTGIPCSKNDTIPKGCLVTTTEPIKTTTEPAKNTKRRCRKKNHIHTK</sequence>
<feature type="compositionally biased region" description="Basic residues" evidence="1">
    <location>
        <begin position="211"/>
        <end position="225"/>
    </location>
</feature>
<gene>
    <name evidence="2" type="ORF">MGAL_10B017003</name>
</gene>
<organism evidence="2 3">
    <name type="scientific">Mytilus galloprovincialis</name>
    <name type="common">Mediterranean mussel</name>
    <dbReference type="NCBI Taxonomy" id="29158"/>
    <lineage>
        <taxon>Eukaryota</taxon>
        <taxon>Metazoa</taxon>
        <taxon>Spiralia</taxon>
        <taxon>Lophotrochozoa</taxon>
        <taxon>Mollusca</taxon>
        <taxon>Bivalvia</taxon>
        <taxon>Autobranchia</taxon>
        <taxon>Pteriomorphia</taxon>
        <taxon>Mytilida</taxon>
        <taxon>Mytiloidea</taxon>
        <taxon>Mytilidae</taxon>
        <taxon>Mytilinae</taxon>
        <taxon>Mytilus</taxon>
    </lineage>
</organism>
<evidence type="ECO:0000313" key="3">
    <source>
        <dbReference type="Proteomes" id="UP000596742"/>
    </source>
</evidence>
<dbReference type="OrthoDB" id="6178341at2759"/>
<dbReference type="AlphaFoldDB" id="A0A8B6C2H9"/>